<evidence type="ECO:0000256" key="2">
    <source>
        <dbReference type="ARBA" id="ARBA00023180"/>
    </source>
</evidence>
<reference evidence="5" key="1">
    <citation type="journal article" date="2021" name="Proc. Natl. Acad. Sci. U.S.A.">
        <title>Three genomes in the algal genus Volvox reveal the fate of a haploid sex-determining region after a transition to homothallism.</title>
        <authorList>
            <person name="Yamamoto K."/>
            <person name="Hamaji T."/>
            <person name="Kawai-Toyooka H."/>
            <person name="Matsuzaki R."/>
            <person name="Takahashi F."/>
            <person name="Nishimura Y."/>
            <person name="Kawachi M."/>
            <person name="Noguchi H."/>
            <person name="Minakuchi Y."/>
            <person name="Umen J.G."/>
            <person name="Toyoda A."/>
            <person name="Nozaki H."/>
        </authorList>
    </citation>
    <scope>NUCLEOTIDE SEQUENCE</scope>
    <source>
        <strain evidence="5">NIES-3786</strain>
    </source>
</reference>
<dbReference type="EMBL" id="BNCP01000001">
    <property type="protein sequence ID" value="GIL69248.1"/>
    <property type="molecule type" value="Genomic_DNA"/>
</dbReference>
<dbReference type="SUPFAM" id="SSF56487">
    <property type="entry name" value="SRCR-like"/>
    <property type="match status" value="1"/>
</dbReference>
<comment type="caution">
    <text evidence="5">The sequence shown here is derived from an EMBL/GenBank/DDBJ whole genome shotgun (WGS) entry which is preliminary data.</text>
</comment>
<organism evidence="5 6">
    <name type="scientific">Volvox reticuliferus</name>
    <dbReference type="NCBI Taxonomy" id="1737510"/>
    <lineage>
        <taxon>Eukaryota</taxon>
        <taxon>Viridiplantae</taxon>
        <taxon>Chlorophyta</taxon>
        <taxon>core chlorophytes</taxon>
        <taxon>Chlorophyceae</taxon>
        <taxon>CS clade</taxon>
        <taxon>Chlamydomonadales</taxon>
        <taxon>Volvocaceae</taxon>
        <taxon>Volvox</taxon>
    </lineage>
</organism>
<dbReference type="SMART" id="SM00202">
    <property type="entry name" value="SR"/>
    <property type="match status" value="1"/>
</dbReference>
<gene>
    <name evidence="5" type="ORF">Vretifemale_217</name>
</gene>
<accession>A0A8J4BW07</accession>
<dbReference type="FunFam" id="3.10.250.10:FF:000011">
    <property type="entry name" value="Scavenger receptor class A member 5"/>
    <property type="match status" value="1"/>
</dbReference>
<evidence type="ECO:0000256" key="3">
    <source>
        <dbReference type="SAM" id="MobiDB-lite"/>
    </source>
</evidence>
<dbReference type="AlphaFoldDB" id="A0A8J4BW07"/>
<dbReference type="InterPro" id="IPR036772">
    <property type="entry name" value="SRCR-like_dom_sf"/>
</dbReference>
<dbReference type="Pfam" id="PF00530">
    <property type="entry name" value="SRCR"/>
    <property type="match status" value="1"/>
</dbReference>
<proteinExistence type="predicted"/>
<evidence type="ECO:0000256" key="1">
    <source>
        <dbReference type="ARBA" id="ARBA00023157"/>
    </source>
</evidence>
<dbReference type="InterPro" id="IPR001190">
    <property type="entry name" value="SRCR"/>
</dbReference>
<evidence type="ECO:0000313" key="6">
    <source>
        <dbReference type="Proteomes" id="UP000747110"/>
    </source>
</evidence>
<dbReference type="Proteomes" id="UP000747110">
    <property type="component" value="Unassembled WGS sequence"/>
</dbReference>
<sequence>MPDRRLPMDDNIVITMSAIKAGLVVLDQVQPQQLQYFNAASYATRRVLRALLLMLLAVSALVRMPPTATAASLRQLRGSPGEEGPPDAPFYPPSGSPDATFYPPSYPSSSPPLDPLMQPPSLPDEPSPAEYQLRLVSWLQPNEGRVEIFYNGTWGTVCDDGFGNAEANVVCRELGYASGEAVPTWGGGTGPILMDDVSCSSSSPPSRLYQCSFNGWGLHNCAHSEDVGVRCYGSWVEIAQVRGVWRSSMEPSGALFVMTILATTRQT</sequence>
<feature type="domain" description="SRCR" evidence="4">
    <location>
        <begin position="133"/>
        <end position="232"/>
    </location>
</feature>
<protein>
    <recommendedName>
        <fullName evidence="4">SRCR domain-containing protein</fullName>
    </recommendedName>
</protein>
<keyword evidence="2" id="KW-0325">Glycoprotein</keyword>
<name>A0A8J4BW07_9CHLO</name>
<dbReference type="PANTHER" id="PTHR48071:SF18">
    <property type="entry name" value="DELETED IN MALIGNANT BRAIN TUMORS 1 PROTEIN-RELATED"/>
    <property type="match status" value="1"/>
</dbReference>
<dbReference type="PROSITE" id="PS50287">
    <property type="entry name" value="SRCR_2"/>
    <property type="match status" value="1"/>
</dbReference>
<feature type="region of interest" description="Disordered" evidence="3">
    <location>
        <begin position="76"/>
        <end position="127"/>
    </location>
</feature>
<dbReference type="OrthoDB" id="549235at2759"/>
<keyword evidence="1" id="KW-1015">Disulfide bond</keyword>
<dbReference type="Gene3D" id="3.10.250.10">
    <property type="entry name" value="SRCR-like domain"/>
    <property type="match status" value="1"/>
</dbReference>
<evidence type="ECO:0000259" key="4">
    <source>
        <dbReference type="PROSITE" id="PS50287"/>
    </source>
</evidence>
<dbReference type="GO" id="GO:0016020">
    <property type="term" value="C:membrane"/>
    <property type="evidence" value="ECO:0007669"/>
    <property type="project" value="InterPro"/>
</dbReference>
<dbReference type="PRINTS" id="PR00258">
    <property type="entry name" value="SPERACTRCPTR"/>
</dbReference>
<evidence type="ECO:0000313" key="5">
    <source>
        <dbReference type="EMBL" id="GIL69248.1"/>
    </source>
</evidence>
<feature type="compositionally biased region" description="Pro residues" evidence="3">
    <location>
        <begin position="104"/>
        <end position="126"/>
    </location>
</feature>
<dbReference type="PANTHER" id="PTHR48071">
    <property type="entry name" value="SRCR DOMAIN-CONTAINING PROTEIN"/>
    <property type="match status" value="1"/>
</dbReference>
<feature type="compositionally biased region" description="Pro residues" evidence="3">
    <location>
        <begin position="86"/>
        <end position="95"/>
    </location>
</feature>
<keyword evidence="6" id="KW-1185">Reference proteome</keyword>